<dbReference type="Proteomes" id="UP000015104">
    <property type="component" value="Unassembled WGS sequence"/>
</dbReference>
<keyword evidence="1" id="KW-1133">Transmembrane helix</keyword>
<evidence type="ECO:0000313" key="3">
    <source>
        <dbReference type="Proteomes" id="UP000015104"/>
    </source>
</evidence>
<sequence length="350" mass="39874">MIKMYTPNETTHNLFAMCKPNGMLAKALYSGRKVVFLSCTLLLAVASITWTIYLWIPIEAWRKFYAMIYSSYLMIFGAIVSSVYSNRDKYMDCFAYFEVNANINIISPSLVKYLQKNRFIISILLSVGFFCYTVAGIVAFVQFGGDSIWYLIIRTSSLACYYLYLNFYVESCLYVQCCFIQVEHQIDAVNNSNSLLSLAKVRQVRRCYCIAIKTTEKLNSLLLPATVTFFVLSLIDCHYVFTNVLAFPSLVIILMFIAAFTNFFVVTYYIIYINHLAVNVYEKVYSFSFKTESLNVSKEIQLLLTRIARADVGLTWLGIFVITPTCVTSLATITLTVALAVPTLIKFIGF</sequence>
<dbReference type="AlphaFoldDB" id="T1KAN6"/>
<accession>T1KAN6</accession>
<reference evidence="3" key="1">
    <citation type="submission" date="2011-08" db="EMBL/GenBank/DDBJ databases">
        <authorList>
            <person name="Rombauts S."/>
        </authorList>
    </citation>
    <scope>NUCLEOTIDE SEQUENCE</scope>
    <source>
        <strain evidence="3">London</strain>
    </source>
</reference>
<feature type="transmembrane region" description="Helical" evidence="1">
    <location>
        <begin position="64"/>
        <end position="84"/>
    </location>
</feature>
<evidence type="ECO:0008006" key="4">
    <source>
        <dbReference type="Google" id="ProtNLM"/>
    </source>
</evidence>
<dbReference type="EnsemblMetazoa" id="tetur08g01090.1">
    <property type="protein sequence ID" value="tetur08g01090.1"/>
    <property type="gene ID" value="tetur08g01090"/>
</dbReference>
<feature type="transmembrane region" description="Helical" evidence="1">
    <location>
        <begin position="247"/>
        <end position="271"/>
    </location>
</feature>
<name>T1KAN6_TETUR</name>
<dbReference type="EMBL" id="CAEY01001941">
    <property type="status" value="NOT_ANNOTATED_CDS"/>
    <property type="molecule type" value="Genomic_DNA"/>
</dbReference>
<keyword evidence="1" id="KW-0472">Membrane</keyword>
<feature type="transmembrane region" description="Helical" evidence="1">
    <location>
        <begin position="147"/>
        <end position="165"/>
    </location>
</feature>
<feature type="transmembrane region" description="Helical" evidence="1">
    <location>
        <begin position="314"/>
        <end position="341"/>
    </location>
</feature>
<keyword evidence="3" id="KW-1185">Reference proteome</keyword>
<feature type="transmembrane region" description="Helical" evidence="1">
    <location>
        <begin position="34"/>
        <end position="58"/>
    </location>
</feature>
<protein>
    <recommendedName>
        <fullName evidence="4">Gustatory receptor</fullName>
    </recommendedName>
</protein>
<dbReference type="HOGENOM" id="CLU_067200_0_0_1"/>
<evidence type="ECO:0000313" key="2">
    <source>
        <dbReference type="EnsemblMetazoa" id="tetur08g01090.1"/>
    </source>
</evidence>
<organism evidence="2 3">
    <name type="scientific">Tetranychus urticae</name>
    <name type="common">Two-spotted spider mite</name>
    <dbReference type="NCBI Taxonomy" id="32264"/>
    <lineage>
        <taxon>Eukaryota</taxon>
        <taxon>Metazoa</taxon>
        <taxon>Ecdysozoa</taxon>
        <taxon>Arthropoda</taxon>
        <taxon>Chelicerata</taxon>
        <taxon>Arachnida</taxon>
        <taxon>Acari</taxon>
        <taxon>Acariformes</taxon>
        <taxon>Trombidiformes</taxon>
        <taxon>Prostigmata</taxon>
        <taxon>Eleutherengona</taxon>
        <taxon>Raphignathae</taxon>
        <taxon>Tetranychoidea</taxon>
        <taxon>Tetranychidae</taxon>
        <taxon>Tetranychus</taxon>
    </lineage>
</organism>
<keyword evidence="1" id="KW-0812">Transmembrane</keyword>
<proteinExistence type="predicted"/>
<feature type="transmembrane region" description="Helical" evidence="1">
    <location>
        <begin position="221"/>
        <end position="241"/>
    </location>
</feature>
<evidence type="ECO:0000256" key="1">
    <source>
        <dbReference type="SAM" id="Phobius"/>
    </source>
</evidence>
<feature type="transmembrane region" description="Helical" evidence="1">
    <location>
        <begin position="119"/>
        <end position="141"/>
    </location>
</feature>
<reference evidence="2" key="2">
    <citation type="submission" date="2015-06" db="UniProtKB">
        <authorList>
            <consortium name="EnsemblMetazoa"/>
        </authorList>
    </citation>
    <scope>IDENTIFICATION</scope>
</reference>